<dbReference type="EMBL" id="JBHSLU010000063">
    <property type="protein sequence ID" value="MFC5507393.1"/>
    <property type="molecule type" value="Genomic_DNA"/>
</dbReference>
<protein>
    <submittedName>
        <fullName evidence="1">BrnT family toxin</fullName>
    </submittedName>
</protein>
<dbReference type="Gene3D" id="3.10.450.530">
    <property type="entry name" value="Ribonuclease toxin, BrnT, of type II toxin-antitoxin system"/>
    <property type="match status" value="1"/>
</dbReference>
<keyword evidence="2" id="KW-1185">Reference proteome</keyword>
<dbReference type="InterPro" id="IPR007460">
    <property type="entry name" value="BrnT_toxin"/>
</dbReference>
<dbReference type="RefSeq" id="WP_066717399.1">
    <property type="nucleotide sequence ID" value="NZ_JBHSLU010000063.1"/>
</dbReference>
<dbReference type="InterPro" id="IPR038573">
    <property type="entry name" value="BrnT_sf"/>
</dbReference>
<name>A0ABW0P4T5_9HYPH</name>
<proteinExistence type="predicted"/>
<sequence length="95" mass="10818">MFEWDEDKNAANIAKHGVSFQRASRIFENRVLTVVDGRAEYGEVREISIGIVESVLFLTVVHTDRQGVVRIISARRANRAERRRYEDAIQAGADD</sequence>
<reference evidence="2" key="1">
    <citation type="journal article" date="2019" name="Int. J. Syst. Evol. Microbiol.">
        <title>The Global Catalogue of Microorganisms (GCM) 10K type strain sequencing project: providing services to taxonomists for standard genome sequencing and annotation.</title>
        <authorList>
            <consortium name="The Broad Institute Genomics Platform"/>
            <consortium name="The Broad Institute Genome Sequencing Center for Infectious Disease"/>
            <person name="Wu L."/>
            <person name="Ma J."/>
        </authorList>
    </citation>
    <scope>NUCLEOTIDE SEQUENCE [LARGE SCALE GENOMIC DNA]</scope>
    <source>
        <strain evidence="2">CCUG 43117</strain>
    </source>
</reference>
<gene>
    <name evidence="1" type="ORF">ACFPN9_19310</name>
</gene>
<comment type="caution">
    <text evidence="1">The sequence shown here is derived from an EMBL/GenBank/DDBJ whole genome shotgun (WGS) entry which is preliminary data.</text>
</comment>
<evidence type="ECO:0000313" key="2">
    <source>
        <dbReference type="Proteomes" id="UP001596060"/>
    </source>
</evidence>
<dbReference type="Pfam" id="PF04365">
    <property type="entry name" value="BrnT_toxin"/>
    <property type="match status" value="1"/>
</dbReference>
<dbReference type="Proteomes" id="UP001596060">
    <property type="component" value="Unassembled WGS sequence"/>
</dbReference>
<accession>A0ABW0P4T5</accession>
<evidence type="ECO:0000313" key="1">
    <source>
        <dbReference type="EMBL" id="MFC5507393.1"/>
    </source>
</evidence>
<organism evidence="1 2">
    <name type="scientific">Bosea massiliensis</name>
    <dbReference type="NCBI Taxonomy" id="151419"/>
    <lineage>
        <taxon>Bacteria</taxon>
        <taxon>Pseudomonadati</taxon>
        <taxon>Pseudomonadota</taxon>
        <taxon>Alphaproteobacteria</taxon>
        <taxon>Hyphomicrobiales</taxon>
        <taxon>Boseaceae</taxon>
        <taxon>Bosea</taxon>
    </lineage>
</organism>